<name>A0A2P2NUH3_RHIMU</name>
<protein>
    <submittedName>
        <fullName evidence="1">Uncharacterized protein</fullName>
    </submittedName>
</protein>
<dbReference type="EMBL" id="GGEC01065678">
    <property type="protein sequence ID" value="MBX46162.1"/>
    <property type="molecule type" value="Transcribed_RNA"/>
</dbReference>
<proteinExistence type="predicted"/>
<sequence length="16" mass="1805">MSKRGKGRSEAEGLLW</sequence>
<accession>A0A2P2NUH3</accession>
<reference evidence="1" key="1">
    <citation type="submission" date="2018-02" db="EMBL/GenBank/DDBJ databases">
        <title>Rhizophora mucronata_Transcriptome.</title>
        <authorList>
            <person name="Meera S.P."/>
            <person name="Sreeshan A."/>
            <person name="Augustine A."/>
        </authorList>
    </citation>
    <scope>NUCLEOTIDE SEQUENCE</scope>
    <source>
        <tissue evidence="1">Leaf</tissue>
    </source>
</reference>
<dbReference type="AlphaFoldDB" id="A0A2P2NUH3"/>
<organism evidence="1">
    <name type="scientific">Rhizophora mucronata</name>
    <name type="common">Asiatic mangrove</name>
    <dbReference type="NCBI Taxonomy" id="61149"/>
    <lineage>
        <taxon>Eukaryota</taxon>
        <taxon>Viridiplantae</taxon>
        <taxon>Streptophyta</taxon>
        <taxon>Embryophyta</taxon>
        <taxon>Tracheophyta</taxon>
        <taxon>Spermatophyta</taxon>
        <taxon>Magnoliopsida</taxon>
        <taxon>eudicotyledons</taxon>
        <taxon>Gunneridae</taxon>
        <taxon>Pentapetalae</taxon>
        <taxon>rosids</taxon>
        <taxon>fabids</taxon>
        <taxon>Malpighiales</taxon>
        <taxon>Rhizophoraceae</taxon>
        <taxon>Rhizophora</taxon>
    </lineage>
</organism>
<evidence type="ECO:0000313" key="1">
    <source>
        <dbReference type="EMBL" id="MBX46162.1"/>
    </source>
</evidence>